<dbReference type="AlphaFoldDB" id="A0A5E7QF84"/>
<dbReference type="InterPro" id="IPR010982">
    <property type="entry name" value="Lambda_DNA-bd_dom_sf"/>
</dbReference>
<dbReference type="Proteomes" id="UP000375525">
    <property type="component" value="Unassembled WGS sequence"/>
</dbReference>
<dbReference type="EMBL" id="CABVIH010000062">
    <property type="protein sequence ID" value="VVP60972.1"/>
    <property type="molecule type" value="Genomic_DNA"/>
</dbReference>
<sequence>MPGIDHHQGLFWMSFTERFLRLRKQHSLTQQQMADTVGIHITQVKRYESGEAQPSLEVLKKVAVAFNVSTDWLVFEENEREPQDELKLKFEAVVQMDEDERRSVLALLDAMILKHQTKRFFVPSPESKQQP</sequence>
<keyword evidence="1" id="KW-0238">DNA-binding</keyword>
<dbReference type="SUPFAM" id="SSF47413">
    <property type="entry name" value="lambda repressor-like DNA-binding domains"/>
    <property type="match status" value="1"/>
</dbReference>
<dbReference type="InterPro" id="IPR001387">
    <property type="entry name" value="Cro/C1-type_HTH"/>
</dbReference>
<dbReference type="SMART" id="SM00530">
    <property type="entry name" value="HTH_XRE"/>
    <property type="match status" value="1"/>
</dbReference>
<dbReference type="CDD" id="cd00093">
    <property type="entry name" value="HTH_XRE"/>
    <property type="match status" value="1"/>
</dbReference>
<dbReference type="RefSeq" id="WP_224790346.1">
    <property type="nucleotide sequence ID" value="NZ_CABVIH010000062.1"/>
</dbReference>
<proteinExistence type="predicted"/>
<reference evidence="3 4" key="1">
    <citation type="submission" date="2019-09" db="EMBL/GenBank/DDBJ databases">
        <authorList>
            <person name="Chandra G."/>
            <person name="Truman W A."/>
        </authorList>
    </citation>
    <scope>NUCLEOTIDE SEQUENCE [LARGE SCALE GENOMIC DNA]</scope>
    <source>
        <strain evidence="3">PS880</strain>
    </source>
</reference>
<organism evidence="3 4">
    <name type="scientific">Pseudomonas fluorescens</name>
    <dbReference type="NCBI Taxonomy" id="294"/>
    <lineage>
        <taxon>Bacteria</taxon>
        <taxon>Pseudomonadati</taxon>
        <taxon>Pseudomonadota</taxon>
        <taxon>Gammaproteobacteria</taxon>
        <taxon>Pseudomonadales</taxon>
        <taxon>Pseudomonadaceae</taxon>
        <taxon>Pseudomonas</taxon>
    </lineage>
</organism>
<dbReference type="PROSITE" id="PS50943">
    <property type="entry name" value="HTH_CROC1"/>
    <property type="match status" value="1"/>
</dbReference>
<feature type="domain" description="HTH cro/C1-type" evidence="2">
    <location>
        <begin position="21"/>
        <end position="73"/>
    </location>
</feature>
<gene>
    <name evidence="3" type="ORF">PS880_06234</name>
</gene>
<evidence type="ECO:0000313" key="3">
    <source>
        <dbReference type="EMBL" id="VVP60972.1"/>
    </source>
</evidence>
<protein>
    <recommendedName>
        <fullName evidence="2">HTH cro/C1-type domain-containing protein</fullName>
    </recommendedName>
</protein>
<evidence type="ECO:0000313" key="4">
    <source>
        <dbReference type="Proteomes" id="UP000375525"/>
    </source>
</evidence>
<dbReference type="Gene3D" id="1.10.260.40">
    <property type="entry name" value="lambda repressor-like DNA-binding domains"/>
    <property type="match status" value="1"/>
</dbReference>
<evidence type="ECO:0000256" key="1">
    <source>
        <dbReference type="ARBA" id="ARBA00023125"/>
    </source>
</evidence>
<dbReference type="PANTHER" id="PTHR46558">
    <property type="entry name" value="TRACRIPTIONAL REGULATORY PROTEIN-RELATED-RELATED"/>
    <property type="match status" value="1"/>
</dbReference>
<evidence type="ECO:0000259" key="2">
    <source>
        <dbReference type="PROSITE" id="PS50943"/>
    </source>
</evidence>
<dbReference type="PANTHER" id="PTHR46558:SF11">
    <property type="entry name" value="HTH-TYPE TRANSCRIPTIONAL REGULATOR XRE"/>
    <property type="match status" value="1"/>
</dbReference>
<name>A0A5E7QF84_PSEFL</name>
<accession>A0A5E7QF84</accession>
<dbReference type="GO" id="GO:0003677">
    <property type="term" value="F:DNA binding"/>
    <property type="evidence" value="ECO:0007669"/>
    <property type="project" value="UniProtKB-KW"/>
</dbReference>
<dbReference type="NCBIfam" id="NF041951">
    <property type="entry name" value="phage_RstR"/>
    <property type="match status" value="1"/>
</dbReference>
<dbReference type="InterPro" id="IPR049639">
    <property type="entry name" value="RstR"/>
</dbReference>
<dbReference type="Pfam" id="PF01381">
    <property type="entry name" value="HTH_3"/>
    <property type="match status" value="1"/>
</dbReference>